<dbReference type="PANTHER" id="PTHR43736">
    <property type="entry name" value="ADP-RIBOSE PYROPHOSPHATASE"/>
    <property type="match status" value="1"/>
</dbReference>
<feature type="domain" description="Nudix hydrolase" evidence="1">
    <location>
        <begin position="39"/>
        <end position="204"/>
    </location>
</feature>
<evidence type="ECO:0000313" key="3">
    <source>
        <dbReference type="Proteomes" id="UP000308768"/>
    </source>
</evidence>
<dbReference type="SUPFAM" id="SSF55811">
    <property type="entry name" value="Nudix"/>
    <property type="match status" value="1"/>
</dbReference>
<dbReference type="EMBL" id="NAJN01000848">
    <property type="protein sequence ID" value="TKA68089.1"/>
    <property type="molecule type" value="Genomic_DNA"/>
</dbReference>
<comment type="caution">
    <text evidence="2">The sequence shown here is derived from an EMBL/GenBank/DDBJ whole genome shotgun (WGS) entry which is preliminary data.</text>
</comment>
<reference evidence="2 3" key="1">
    <citation type="submission" date="2017-03" db="EMBL/GenBank/DDBJ databases">
        <title>Genomes of endolithic fungi from Antarctica.</title>
        <authorList>
            <person name="Coleine C."/>
            <person name="Masonjones S."/>
            <person name="Stajich J.E."/>
        </authorList>
    </citation>
    <scope>NUCLEOTIDE SEQUENCE [LARGE SCALE GENOMIC DNA]</scope>
    <source>
        <strain evidence="2 3">CCFEE 5187</strain>
    </source>
</reference>
<dbReference type="PROSITE" id="PS51462">
    <property type="entry name" value="NUDIX"/>
    <property type="match status" value="1"/>
</dbReference>
<evidence type="ECO:0000313" key="2">
    <source>
        <dbReference type="EMBL" id="TKA68089.1"/>
    </source>
</evidence>
<accession>A0A4V5NEP6</accession>
<sequence length="212" mass="23100">MVSTPVISSAAPNTAFVYPPDLSYLHIPLATFLESNREYRHLVVSALIFHEQCVLLVQRSATDYLPGYWEIPGGSCDGEDKTILHALQREVFEETGLHVMGIVNQIGEGIEFVTGSGTSLEAWVKLSFVVEVEEANEGTAATQEQEYGGEGARIEGGSDQTVAIKLSPAEHQRFLWATEQEVRAGGAGSVTLKFISQDQQDLVLAAFSSRKL</sequence>
<evidence type="ECO:0000259" key="1">
    <source>
        <dbReference type="PROSITE" id="PS51462"/>
    </source>
</evidence>
<dbReference type="InterPro" id="IPR015797">
    <property type="entry name" value="NUDIX_hydrolase-like_dom_sf"/>
</dbReference>
<dbReference type="AlphaFoldDB" id="A0A4V5NEP6"/>
<name>A0A4V5NEP6_9PEZI</name>
<dbReference type="PANTHER" id="PTHR43736:SF1">
    <property type="entry name" value="DIHYDRONEOPTERIN TRIPHOSPHATE DIPHOSPHATASE"/>
    <property type="match status" value="1"/>
</dbReference>
<organism evidence="2 3">
    <name type="scientific">Cryomyces minteri</name>
    <dbReference type="NCBI Taxonomy" id="331657"/>
    <lineage>
        <taxon>Eukaryota</taxon>
        <taxon>Fungi</taxon>
        <taxon>Dikarya</taxon>
        <taxon>Ascomycota</taxon>
        <taxon>Pezizomycotina</taxon>
        <taxon>Dothideomycetes</taxon>
        <taxon>Dothideomycetes incertae sedis</taxon>
        <taxon>Cryomyces</taxon>
    </lineage>
</organism>
<keyword evidence="3" id="KW-1185">Reference proteome</keyword>
<dbReference type="InterPro" id="IPR000086">
    <property type="entry name" value="NUDIX_hydrolase_dom"/>
</dbReference>
<proteinExistence type="predicted"/>
<dbReference type="Gene3D" id="3.90.79.10">
    <property type="entry name" value="Nucleoside Triphosphate Pyrophosphohydrolase"/>
    <property type="match status" value="1"/>
</dbReference>
<dbReference type="Pfam" id="PF00293">
    <property type="entry name" value="NUDIX"/>
    <property type="match status" value="1"/>
</dbReference>
<dbReference type="Proteomes" id="UP000308768">
    <property type="component" value="Unassembled WGS sequence"/>
</dbReference>
<gene>
    <name evidence="2" type="ORF">B0A49_04038</name>
</gene>
<dbReference type="OrthoDB" id="276276at2759"/>
<protein>
    <recommendedName>
        <fullName evidence="1">Nudix hydrolase domain-containing protein</fullName>
    </recommendedName>
</protein>